<dbReference type="InterPro" id="IPR017975">
    <property type="entry name" value="Tubulin_CS"/>
</dbReference>
<dbReference type="Gene3D" id="3.40.50.1440">
    <property type="entry name" value="Tubulin/FtsZ, GTPase domain"/>
    <property type="match status" value="1"/>
</dbReference>
<dbReference type="InterPro" id="IPR013838">
    <property type="entry name" value="Beta-tubulin_BS"/>
</dbReference>
<protein>
    <submittedName>
        <fullName evidence="11">Tubulin alpha-2 chain</fullName>
    </submittedName>
</protein>
<dbReference type="PROSITE" id="PS00228">
    <property type="entry name" value="TUBULIN_B_AUTOREG"/>
    <property type="match status" value="1"/>
</dbReference>
<feature type="compositionally biased region" description="Basic and acidic residues" evidence="7">
    <location>
        <begin position="522"/>
        <end position="533"/>
    </location>
</feature>
<keyword evidence="4" id="KW-0378">Hydrolase</keyword>
<evidence type="ECO:0000259" key="8">
    <source>
        <dbReference type="SMART" id="SM00864"/>
    </source>
</evidence>
<keyword evidence="2" id="KW-0493">Microtubule</keyword>
<dbReference type="WBParaSite" id="SSLN_0000592701-mRNA-1">
    <property type="protein sequence ID" value="SSLN_0000592701-mRNA-1"/>
    <property type="gene ID" value="SSLN_0000592701"/>
</dbReference>
<dbReference type="InterPro" id="IPR036525">
    <property type="entry name" value="Tubulin/FtsZ_GTPase_sf"/>
</dbReference>
<dbReference type="InterPro" id="IPR037103">
    <property type="entry name" value="Tubulin/FtsZ-like_C"/>
</dbReference>
<evidence type="ECO:0000256" key="6">
    <source>
        <dbReference type="ARBA" id="ARBA00049117"/>
    </source>
</evidence>
<keyword evidence="5" id="KW-0342">GTP-binding</keyword>
<dbReference type="PROSITE" id="PS00227">
    <property type="entry name" value="TUBULIN"/>
    <property type="match status" value="1"/>
</dbReference>
<dbReference type="EMBL" id="UYSU01033383">
    <property type="protein sequence ID" value="VDL92125.1"/>
    <property type="molecule type" value="Genomic_DNA"/>
</dbReference>
<feature type="compositionally biased region" description="Polar residues" evidence="7">
    <location>
        <begin position="637"/>
        <end position="652"/>
    </location>
</feature>
<dbReference type="OrthoDB" id="6238831at2759"/>
<dbReference type="AlphaFoldDB" id="A0A183SNE2"/>
<evidence type="ECO:0000313" key="10">
    <source>
        <dbReference type="Proteomes" id="UP000275846"/>
    </source>
</evidence>
<dbReference type="SUPFAM" id="SSF55307">
    <property type="entry name" value="Tubulin C-terminal domain-like"/>
    <property type="match status" value="1"/>
</dbReference>
<keyword evidence="3" id="KW-0547">Nucleotide-binding</keyword>
<evidence type="ECO:0000256" key="1">
    <source>
        <dbReference type="ARBA" id="ARBA00009636"/>
    </source>
</evidence>
<dbReference type="SMART" id="SM00864">
    <property type="entry name" value="Tubulin"/>
    <property type="match status" value="1"/>
</dbReference>
<feature type="region of interest" description="Disordered" evidence="7">
    <location>
        <begin position="637"/>
        <end position="667"/>
    </location>
</feature>
<gene>
    <name evidence="9" type="ORF">SSLN_LOCUS5740</name>
</gene>
<evidence type="ECO:0000256" key="3">
    <source>
        <dbReference type="ARBA" id="ARBA00022741"/>
    </source>
</evidence>
<accession>A0A183SNE2</accession>
<reference evidence="11" key="1">
    <citation type="submission" date="2016-06" db="UniProtKB">
        <authorList>
            <consortium name="WormBaseParasite"/>
        </authorList>
    </citation>
    <scope>IDENTIFICATION</scope>
</reference>
<dbReference type="PANTHER" id="PTHR11588">
    <property type="entry name" value="TUBULIN"/>
    <property type="match status" value="1"/>
</dbReference>
<evidence type="ECO:0000256" key="7">
    <source>
        <dbReference type="SAM" id="MobiDB-lite"/>
    </source>
</evidence>
<proteinExistence type="inferred from homology"/>
<comment type="catalytic activity">
    <reaction evidence="6">
        <text>GTP + H2O = GDP + phosphate + H(+)</text>
        <dbReference type="Rhea" id="RHEA:19669"/>
        <dbReference type="ChEBI" id="CHEBI:15377"/>
        <dbReference type="ChEBI" id="CHEBI:15378"/>
        <dbReference type="ChEBI" id="CHEBI:37565"/>
        <dbReference type="ChEBI" id="CHEBI:43474"/>
        <dbReference type="ChEBI" id="CHEBI:58189"/>
    </reaction>
    <physiologicalReaction direction="left-to-right" evidence="6">
        <dbReference type="Rhea" id="RHEA:19670"/>
    </physiologicalReaction>
</comment>
<dbReference type="InterPro" id="IPR023123">
    <property type="entry name" value="Tubulin_C"/>
</dbReference>
<organism evidence="11">
    <name type="scientific">Schistocephalus solidus</name>
    <name type="common">Tapeworm</name>
    <dbReference type="NCBI Taxonomy" id="70667"/>
    <lineage>
        <taxon>Eukaryota</taxon>
        <taxon>Metazoa</taxon>
        <taxon>Spiralia</taxon>
        <taxon>Lophotrochozoa</taxon>
        <taxon>Platyhelminthes</taxon>
        <taxon>Cestoda</taxon>
        <taxon>Eucestoda</taxon>
        <taxon>Diphyllobothriidea</taxon>
        <taxon>Diphyllobothriidae</taxon>
        <taxon>Schistocephalus</taxon>
    </lineage>
</organism>
<dbReference type="PRINTS" id="PR01162">
    <property type="entry name" value="ALPHATUBULIN"/>
</dbReference>
<dbReference type="GO" id="GO:0007017">
    <property type="term" value="P:microtubule-based process"/>
    <property type="evidence" value="ECO:0007669"/>
    <property type="project" value="InterPro"/>
</dbReference>
<dbReference type="Proteomes" id="UP000275846">
    <property type="component" value="Unassembled WGS sequence"/>
</dbReference>
<evidence type="ECO:0000256" key="5">
    <source>
        <dbReference type="ARBA" id="ARBA00023134"/>
    </source>
</evidence>
<feature type="region of interest" description="Disordered" evidence="7">
    <location>
        <begin position="580"/>
        <end position="604"/>
    </location>
</feature>
<dbReference type="Gene3D" id="1.10.287.600">
    <property type="entry name" value="Helix hairpin bin"/>
    <property type="match status" value="1"/>
</dbReference>
<feature type="compositionally biased region" description="Low complexity" evidence="7">
    <location>
        <begin position="459"/>
        <end position="471"/>
    </location>
</feature>
<comment type="similarity">
    <text evidence="1">Belongs to the tubulin family.</text>
</comment>
<dbReference type="SUPFAM" id="SSF52490">
    <property type="entry name" value="Tubulin nucleotide-binding domain-like"/>
    <property type="match status" value="1"/>
</dbReference>
<evidence type="ECO:0000313" key="11">
    <source>
        <dbReference type="WBParaSite" id="SSLN_0000592701-mRNA-1"/>
    </source>
</evidence>
<dbReference type="STRING" id="70667.A0A183SNE2"/>
<sequence length="667" mass="73002">MREIITVHLGQAGIQMGNAVWELLCLEHGMRPNGITSYEPDTDQLQSLGTIFNQIKPHEKFVPRTIFADLEPTVIDEVRTGAYKDLYCPDSLLAGSEDAAGNFARGYYTLGCKVVGALVNCTRRVVEACDQFQGFLNMSSLGGGTGSGLLSMFQERLCTEFAGKRTMQFSLIPSSKLAAGPVEVYNTAHHMYRSADFCDINCIFDNSALYEICTNQLSILRPTYTSVNRVISPLIAGVTATMRFKCQLNAHITEYLTNLVPFPRAHFPMLSFAPFCTDIASERDKYSTEVLTRLVFNRSHRTISANLADGIAMATCMTYRGDHSIADVAKVIQKMRNDYLSTVSWCPTGYKIAYTPQPQVSVPGMGPQKVDRSVVMLTNNTTIAEVFGQVDKTFMNLFNRRAFLHWYVGEGMEEAEFVDAHNALLSLVNDLVELENGEESRRGTARMTGVSQQSSTFRSSGLTSKTSKSSLATRTRDDDDDDDSDYDDDENDSHCRLQTQYPGGKTMGLVDSWPVDQDEGENASHADSFERCDSSSSLSHAAGPGIAVSGGFGGGHPRRHNRPAKVSVAEAMELKPEFSCLKSSCTPPPTSQQPRRLRGAKSSKLPNLRDQFASFLGFSGLGEGNVVKQVGSNCGLTNQIPPASMYPSSPTTLGKAREVKATTETSA</sequence>
<dbReference type="Pfam" id="PF03953">
    <property type="entry name" value="Tubulin_C"/>
    <property type="match status" value="1"/>
</dbReference>
<dbReference type="PRINTS" id="PR01161">
    <property type="entry name" value="TUBULIN"/>
</dbReference>
<dbReference type="InterPro" id="IPR003008">
    <property type="entry name" value="Tubulin_FtsZ_GTPase"/>
</dbReference>
<dbReference type="Pfam" id="PF00091">
    <property type="entry name" value="Tubulin"/>
    <property type="match status" value="1"/>
</dbReference>
<dbReference type="Gene3D" id="3.30.1330.20">
    <property type="entry name" value="Tubulin/FtsZ, C-terminal domain"/>
    <property type="match status" value="1"/>
</dbReference>
<dbReference type="InterPro" id="IPR000217">
    <property type="entry name" value="Tubulin"/>
</dbReference>
<dbReference type="GO" id="GO:0005525">
    <property type="term" value="F:GTP binding"/>
    <property type="evidence" value="ECO:0007669"/>
    <property type="project" value="UniProtKB-KW"/>
</dbReference>
<dbReference type="CDD" id="cd02186">
    <property type="entry name" value="alpha_tubulin"/>
    <property type="match status" value="1"/>
</dbReference>
<dbReference type="GO" id="GO:0005874">
    <property type="term" value="C:microtubule"/>
    <property type="evidence" value="ECO:0007669"/>
    <property type="project" value="UniProtKB-KW"/>
</dbReference>
<dbReference type="GO" id="GO:0016787">
    <property type="term" value="F:hydrolase activity"/>
    <property type="evidence" value="ECO:0007669"/>
    <property type="project" value="UniProtKB-KW"/>
</dbReference>
<evidence type="ECO:0000256" key="4">
    <source>
        <dbReference type="ARBA" id="ARBA00022801"/>
    </source>
</evidence>
<dbReference type="GO" id="GO:0005200">
    <property type="term" value="F:structural constituent of cytoskeleton"/>
    <property type="evidence" value="ECO:0007669"/>
    <property type="project" value="InterPro"/>
</dbReference>
<dbReference type="InterPro" id="IPR008280">
    <property type="entry name" value="Tub_FtsZ_C"/>
</dbReference>
<evidence type="ECO:0000313" key="9">
    <source>
        <dbReference type="EMBL" id="VDL92125.1"/>
    </source>
</evidence>
<keyword evidence="10" id="KW-1185">Reference proteome</keyword>
<feature type="compositionally biased region" description="Polar residues" evidence="7">
    <location>
        <begin position="449"/>
        <end position="458"/>
    </location>
</feature>
<feature type="region of interest" description="Disordered" evidence="7">
    <location>
        <begin position="437"/>
        <end position="542"/>
    </location>
</feature>
<feature type="domain" description="Tubulin/FtsZ GTPase" evidence="8">
    <location>
        <begin position="48"/>
        <end position="246"/>
    </location>
</feature>
<feature type="compositionally biased region" description="Acidic residues" evidence="7">
    <location>
        <begin position="478"/>
        <end position="491"/>
    </location>
</feature>
<name>A0A183SNE2_SCHSO</name>
<dbReference type="InterPro" id="IPR018316">
    <property type="entry name" value="Tubulin/FtsZ_2-layer-sand-dom"/>
</dbReference>
<reference evidence="9 10" key="2">
    <citation type="submission" date="2018-11" db="EMBL/GenBank/DDBJ databases">
        <authorList>
            <consortium name="Pathogen Informatics"/>
        </authorList>
    </citation>
    <scope>NUCLEOTIDE SEQUENCE [LARGE SCALE GENOMIC DNA]</scope>
    <source>
        <strain evidence="9 10">NST_G2</strain>
    </source>
</reference>
<dbReference type="InterPro" id="IPR002452">
    <property type="entry name" value="Alpha_tubulin"/>
</dbReference>
<evidence type="ECO:0000256" key="2">
    <source>
        <dbReference type="ARBA" id="ARBA00022701"/>
    </source>
</evidence>